<dbReference type="GO" id="GO:0005085">
    <property type="term" value="F:guanyl-nucleotide exchange factor activity"/>
    <property type="evidence" value="ECO:0007669"/>
    <property type="project" value="TreeGrafter"/>
</dbReference>
<feature type="domain" description="RCC1-like" evidence="3">
    <location>
        <begin position="55"/>
        <end position="337"/>
    </location>
</feature>
<dbReference type="AlphaFoldDB" id="A0AAJ6QQA1"/>
<sequence length="455" mass="49308">MSALASSLSATTRLGTKSAKRLVQTPVRQAGRFRPFVEKEIPVKETMLRPKKRVRCYLWGGTLSGALGRDKFVRPLGVTIDRVSHHCSYPSKIGFSENHMMKDIACGYGFTIFAARHDERLNDFELFGTGINSDSQLGSQKADNKADMRLLTEPVPIRFPTHENGRRIHVRKVAAGRAHTIAVTDQGIAYGLGNNSLGQCGREIDPDEVYFGRDLVRRIRVPGKVAEVVCGLDHTLFLTESGEVYACGWGADGQTGLGHYGNTGVPQKVQGDIEGVRIVELATRGDCSLAVSSSGDVFGWGNNEYGQLLGEKGESQRHTPKHIRFNKRIKKVAAGGSSCLASDEEGRVYCWGYGILGLGPAVGHSSSPKQIPAALFGATELSPNTRVVSLASGLNDFAAINDQGHLFTWGRNQNGCLGLGHEKNQMFPLKVNIAVRVAKVSIGVDHMAAITQSYC</sequence>
<dbReference type="Pfam" id="PF25390">
    <property type="entry name" value="WD40_RLD"/>
    <property type="match status" value="1"/>
</dbReference>
<evidence type="ECO:0000256" key="2">
    <source>
        <dbReference type="PROSITE-ProRule" id="PRU00235"/>
    </source>
</evidence>
<dbReference type="InterPro" id="IPR058923">
    <property type="entry name" value="RCC1-like_dom"/>
</dbReference>
<dbReference type="InterPro" id="IPR053035">
    <property type="entry name" value="Mitochondrial_GEF_domain"/>
</dbReference>
<evidence type="ECO:0000259" key="3">
    <source>
        <dbReference type="Pfam" id="PF25390"/>
    </source>
</evidence>
<evidence type="ECO:0000313" key="4">
    <source>
        <dbReference type="Proteomes" id="UP000694867"/>
    </source>
</evidence>
<accession>A0AAJ6QQA1</accession>
<feature type="repeat" description="RCC1" evidence="2">
    <location>
        <begin position="295"/>
        <end position="345"/>
    </location>
</feature>
<dbReference type="GO" id="GO:0005743">
    <property type="term" value="C:mitochondrial inner membrane"/>
    <property type="evidence" value="ECO:0007669"/>
    <property type="project" value="TreeGrafter"/>
</dbReference>
<dbReference type="PRINTS" id="PR00633">
    <property type="entry name" value="RCCNDNSATION"/>
</dbReference>
<dbReference type="InterPro" id="IPR009091">
    <property type="entry name" value="RCC1/BLIP-II"/>
</dbReference>
<dbReference type="PROSITE" id="PS50012">
    <property type="entry name" value="RCC1_3"/>
    <property type="match status" value="6"/>
</dbReference>
<dbReference type="KEGG" id="goe:100899597"/>
<dbReference type="SUPFAM" id="SSF50985">
    <property type="entry name" value="RCC1/BLIP-II"/>
    <property type="match status" value="1"/>
</dbReference>
<feature type="repeat" description="RCC1" evidence="2">
    <location>
        <begin position="124"/>
        <end position="186"/>
    </location>
</feature>
<feature type="repeat" description="RCC1" evidence="2">
    <location>
        <begin position="242"/>
        <end position="294"/>
    </location>
</feature>
<dbReference type="InterPro" id="IPR000408">
    <property type="entry name" value="Reg_chr_condens"/>
</dbReference>
<dbReference type="GO" id="GO:0070131">
    <property type="term" value="P:positive regulation of mitochondrial translation"/>
    <property type="evidence" value="ECO:0007669"/>
    <property type="project" value="TreeGrafter"/>
</dbReference>
<evidence type="ECO:0000256" key="1">
    <source>
        <dbReference type="ARBA" id="ARBA00022737"/>
    </source>
</evidence>
<dbReference type="Pfam" id="PF00415">
    <property type="entry name" value="RCC1"/>
    <property type="match status" value="1"/>
</dbReference>
<reference evidence="5" key="1">
    <citation type="submission" date="2025-08" db="UniProtKB">
        <authorList>
            <consortium name="RefSeq"/>
        </authorList>
    </citation>
    <scope>IDENTIFICATION</scope>
</reference>
<feature type="repeat" description="RCC1" evidence="2">
    <location>
        <begin position="404"/>
        <end position="453"/>
    </location>
</feature>
<dbReference type="PANTHER" id="PTHR46337:SF1">
    <property type="entry name" value="RCC1-LIKE G EXCHANGING FACTOR-LIKE PROTEIN"/>
    <property type="match status" value="1"/>
</dbReference>
<dbReference type="RefSeq" id="XP_003740298.1">
    <property type="nucleotide sequence ID" value="XM_003740250.1"/>
</dbReference>
<dbReference type="Gene3D" id="2.130.10.30">
    <property type="entry name" value="Regulator of chromosome condensation 1/beta-lactamase-inhibitor protein II"/>
    <property type="match status" value="2"/>
</dbReference>
<dbReference type="GeneID" id="100899597"/>
<organism evidence="4 5">
    <name type="scientific">Galendromus occidentalis</name>
    <name type="common">western predatory mite</name>
    <dbReference type="NCBI Taxonomy" id="34638"/>
    <lineage>
        <taxon>Eukaryota</taxon>
        <taxon>Metazoa</taxon>
        <taxon>Ecdysozoa</taxon>
        <taxon>Arthropoda</taxon>
        <taxon>Chelicerata</taxon>
        <taxon>Arachnida</taxon>
        <taxon>Acari</taxon>
        <taxon>Parasitiformes</taxon>
        <taxon>Mesostigmata</taxon>
        <taxon>Gamasina</taxon>
        <taxon>Phytoseioidea</taxon>
        <taxon>Phytoseiidae</taxon>
        <taxon>Typhlodrominae</taxon>
        <taxon>Galendromus</taxon>
    </lineage>
</organism>
<dbReference type="Proteomes" id="UP000694867">
    <property type="component" value="Unplaced"/>
</dbReference>
<proteinExistence type="predicted"/>
<keyword evidence="4" id="KW-1185">Reference proteome</keyword>
<feature type="repeat" description="RCC1" evidence="2">
    <location>
        <begin position="187"/>
        <end position="241"/>
    </location>
</feature>
<dbReference type="PANTHER" id="PTHR46337">
    <property type="entry name" value="RCC1-LIKE G EXCHANGING FACTOR-LIKE PROTEIN"/>
    <property type="match status" value="1"/>
</dbReference>
<name>A0AAJ6QQA1_9ACAR</name>
<evidence type="ECO:0000313" key="5">
    <source>
        <dbReference type="RefSeq" id="XP_003740298.1"/>
    </source>
</evidence>
<dbReference type="GO" id="GO:0019843">
    <property type="term" value="F:rRNA binding"/>
    <property type="evidence" value="ECO:0007669"/>
    <property type="project" value="TreeGrafter"/>
</dbReference>
<feature type="repeat" description="RCC1" evidence="2">
    <location>
        <begin position="346"/>
        <end position="403"/>
    </location>
</feature>
<keyword evidence="1" id="KW-0677">Repeat</keyword>
<gene>
    <name evidence="5" type="primary">LOC100899597</name>
</gene>
<protein>
    <submittedName>
        <fullName evidence="5">RCC1-like G exchanging factor-like protein</fullName>
    </submittedName>
</protein>